<dbReference type="PANTHER" id="PTHR31934">
    <property type="entry name" value="ALPHA/BETA-HYDROLASES SUPERFAMILY PROTEIN"/>
    <property type="match status" value="1"/>
</dbReference>
<proteinExistence type="predicted"/>
<dbReference type="PANTHER" id="PTHR31934:SF6">
    <property type="entry name" value="ALPHA_BETA-HYDROLASES SUPERFAMILY PROTEIN"/>
    <property type="match status" value="1"/>
</dbReference>
<organism evidence="1 2">
    <name type="scientific">Escallonia herrerae</name>
    <dbReference type="NCBI Taxonomy" id="1293975"/>
    <lineage>
        <taxon>Eukaryota</taxon>
        <taxon>Viridiplantae</taxon>
        <taxon>Streptophyta</taxon>
        <taxon>Embryophyta</taxon>
        <taxon>Tracheophyta</taxon>
        <taxon>Spermatophyta</taxon>
        <taxon>Magnoliopsida</taxon>
        <taxon>eudicotyledons</taxon>
        <taxon>Gunneridae</taxon>
        <taxon>Pentapetalae</taxon>
        <taxon>asterids</taxon>
        <taxon>campanulids</taxon>
        <taxon>Escalloniales</taxon>
        <taxon>Escalloniaceae</taxon>
        <taxon>Escallonia</taxon>
    </lineage>
</organism>
<name>A0AA89B2Y6_9ASTE</name>
<reference evidence="1" key="1">
    <citation type="submission" date="2022-12" db="EMBL/GenBank/DDBJ databases">
        <title>Draft genome assemblies for two species of Escallonia (Escalloniales).</title>
        <authorList>
            <person name="Chanderbali A."/>
            <person name="Dervinis C."/>
            <person name="Anghel I."/>
            <person name="Soltis D."/>
            <person name="Soltis P."/>
            <person name="Zapata F."/>
        </authorList>
    </citation>
    <scope>NUCLEOTIDE SEQUENCE</scope>
    <source>
        <strain evidence="1">UCBG64.0493</strain>
        <tissue evidence="1">Leaf</tissue>
    </source>
</reference>
<gene>
    <name evidence="1" type="ORF">RJ639_041941</name>
</gene>
<dbReference type="EMBL" id="JAVXUP010000531">
    <property type="protein sequence ID" value="KAK3025785.1"/>
    <property type="molecule type" value="Genomic_DNA"/>
</dbReference>
<accession>A0AA89B2Y6</accession>
<dbReference type="Proteomes" id="UP001188597">
    <property type="component" value="Unassembled WGS sequence"/>
</dbReference>
<dbReference type="AlphaFoldDB" id="A0AA89B2Y6"/>
<keyword evidence="2" id="KW-1185">Reference proteome</keyword>
<sequence length="66" mass="7439">MEILICKVIKGDLQVLEDLTYDRRKEFLRKHHLPRELPIILFHTEASQTATLPMVIPLGAAVAACA</sequence>
<protein>
    <submittedName>
        <fullName evidence="1">Uncharacterized protein</fullName>
    </submittedName>
</protein>
<evidence type="ECO:0000313" key="1">
    <source>
        <dbReference type="EMBL" id="KAK3025785.1"/>
    </source>
</evidence>
<evidence type="ECO:0000313" key="2">
    <source>
        <dbReference type="Proteomes" id="UP001188597"/>
    </source>
</evidence>
<comment type="caution">
    <text evidence="1">The sequence shown here is derived from an EMBL/GenBank/DDBJ whole genome shotgun (WGS) entry which is preliminary data.</text>
</comment>